<keyword evidence="2" id="KW-1185">Reference proteome</keyword>
<proteinExistence type="predicted"/>
<name>A0ACC1N3W2_9PEZI</name>
<evidence type="ECO:0000313" key="2">
    <source>
        <dbReference type="Proteomes" id="UP001143856"/>
    </source>
</evidence>
<comment type="caution">
    <text evidence="1">The sequence shown here is derived from an EMBL/GenBank/DDBJ whole genome shotgun (WGS) entry which is preliminary data.</text>
</comment>
<gene>
    <name evidence="1" type="ORF">NUW58_g8859</name>
</gene>
<organism evidence="1 2">
    <name type="scientific">Xylaria curta</name>
    <dbReference type="NCBI Taxonomy" id="42375"/>
    <lineage>
        <taxon>Eukaryota</taxon>
        <taxon>Fungi</taxon>
        <taxon>Dikarya</taxon>
        <taxon>Ascomycota</taxon>
        <taxon>Pezizomycotina</taxon>
        <taxon>Sordariomycetes</taxon>
        <taxon>Xylariomycetidae</taxon>
        <taxon>Xylariales</taxon>
        <taxon>Xylariaceae</taxon>
        <taxon>Xylaria</taxon>
    </lineage>
</organism>
<sequence length="160" mass="18597">MKAISVGKNRPRAIHHERDQRDEHTIMPPQIKQDLNRSGWESTDFPSVCENCLPPNPYVKMLKEDYGAECKICTRPFTVFSWPADRAHGRKKRTNICLTYGRARPLQRNQPRVLRTKHEKALEEGKGTEEYEKADEKARELLRRLATSKPTSKRTGDRGR</sequence>
<reference evidence="1" key="1">
    <citation type="submission" date="2022-10" db="EMBL/GenBank/DDBJ databases">
        <title>Genome Sequence of Xylaria curta.</title>
        <authorList>
            <person name="Buettner E."/>
        </authorList>
    </citation>
    <scope>NUCLEOTIDE SEQUENCE</scope>
    <source>
        <strain evidence="1">Babe10</strain>
    </source>
</reference>
<evidence type="ECO:0000313" key="1">
    <source>
        <dbReference type="EMBL" id="KAJ2973754.1"/>
    </source>
</evidence>
<protein>
    <submittedName>
        <fullName evidence="1">Uncharacterized protein</fullName>
    </submittedName>
</protein>
<dbReference type="EMBL" id="JAPDGR010002885">
    <property type="protein sequence ID" value="KAJ2973754.1"/>
    <property type="molecule type" value="Genomic_DNA"/>
</dbReference>
<dbReference type="Proteomes" id="UP001143856">
    <property type="component" value="Unassembled WGS sequence"/>
</dbReference>
<accession>A0ACC1N3W2</accession>